<proteinExistence type="inferred from homology"/>
<dbReference type="Gene3D" id="3.40.50.10420">
    <property type="entry name" value="NagB/RpiA/CoA transferase-like"/>
    <property type="match status" value="1"/>
</dbReference>
<dbReference type="STRING" id="247633.GP2143_16511"/>
<dbReference type="Pfam" id="PF01812">
    <property type="entry name" value="5-FTHF_cyc-lig"/>
    <property type="match status" value="1"/>
</dbReference>
<evidence type="ECO:0000256" key="2">
    <source>
        <dbReference type="ARBA" id="ARBA00022741"/>
    </source>
</evidence>
<evidence type="ECO:0000313" key="7">
    <source>
        <dbReference type="Proteomes" id="UP000004931"/>
    </source>
</evidence>
<dbReference type="GO" id="GO:0009396">
    <property type="term" value="P:folic acid-containing compound biosynthetic process"/>
    <property type="evidence" value="ECO:0007669"/>
    <property type="project" value="TreeGrafter"/>
</dbReference>
<keyword evidence="2 4" id="KW-0547">Nucleotide-binding</keyword>
<comment type="catalytic activity">
    <reaction evidence="5">
        <text>(6S)-5-formyl-5,6,7,8-tetrahydrofolate + ATP = (6R)-5,10-methenyltetrahydrofolate + ADP + phosphate</text>
        <dbReference type="Rhea" id="RHEA:10488"/>
        <dbReference type="ChEBI" id="CHEBI:30616"/>
        <dbReference type="ChEBI" id="CHEBI:43474"/>
        <dbReference type="ChEBI" id="CHEBI:57455"/>
        <dbReference type="ChEBI" id="CHEBI:57457"/>
        <dbReference type="ChEBI" id="CHEBI:456216"/>
        <dbReference type="EC" id="6.3.3.2"/>
    </reaction>
</comment>
<dbReference type="GO" id="GO:0030272">
    <property type="term" value="F:5-formyltetrahydrofolate cyclo-ligase activity"/>
    <property type="evidence" value="ECO:0007669"/>
    <property type="project" value="UniProtKB-EC"/>
</dbReference>
<dbReference type="EMBL" id="AAVT01000001">
    <property type="protein sequence ID" value="EAW32876.1"/>
    <property type="molecule type" value="Genomic_DNA"/>
</dbReference>
<dbReference type="GO" id="GO:0005524">
    <property type="term" value="F:ATP binding"/>
    <property type="evidence" value="ECO:0007669"/>
    <property type="project" value="UniProtKB-KW"/>
</dbReference>
<dbReference type="InterPro" id="IPR024185">
    <property type="entry name" value="FTHF_cligase-like_sf"/>
</dbReference>
<dbReference type="SUPFAM" id="SSF100950">
    <property type="entry name" value="NagB/RpiA/CoA transferase-like"/>
    <property type="match status" value="1"/>
</dbReference>
<feature type="binding site" evidence="4">
    <location>
        <begin position="135"/>
        <end position="143"/>
    </location>
    <ligand>
        <name>ATP</name>
        <dbReference type="ChEBI" id="CHEBI:30616"/>
    </ligand>
</feature>
<name>A0Y9S2_9GAMM</name>
<dbReference type="OrthoDB" id="9801938at2"/>
<dbReference type="InterPro" id="IPR002698">
    <property type="entry name" value="FTHF_cligase"/>
</dbReference>
<dbReference type="Proteomes" id="UP000004931">
    <property type="component" value="Unassembled WGS sequence"/>
</dbReference>
<dbReference type="PANTHER" id="PTHR23407">
    <property type="entry name" value="ATPASE INHIBITOR/5-FORMYLTETRAHYDROFOLATE CYCLO-LIGASE"/>
    <property type="match status" value="1"/>
</dbReference>
<feature type="binding site" evidence="4">
    <location>
        <begin position="7"/>
        <end position="11"/>
    </location>
    <ligand>
        <name>ATP</name>
        <dbReference type="ChEBI" id="CHEBI:30616"/>
    </ligand>
</feature>
<comment type="cofactor">
    <cofactor evidence="5">
        <name>Mg(2+)</name>
        <dbReference type="ChEBI" id="CHEBI:18420"/>
    </cofactor>
</comment>
<gene>
    <name evidence="6" type="ORF">GP2143_16511</name>
</gene>
<evidence type="ECO:0000256" key="4">
    <source>
        <dbReference type="PIRSR" id="PIRSR006806-1"/>
    </source>
</evidence>
<sequence length="197" mass="22401">MTITTSRAKLRRTLRNRRRNLSAGQQLHAAGQISQRINQQRMFKRNKAIAFYWPNDGEIDPSIALKKASEKGYHCYLPVLMPGNRLWFARYLPGAQLKNNRFGIPEPRAPRQYRRAWSLGLVFLPLVGFDRQGGRLGMGGGFYDRTFANTRSAPAMSKPQLIGLAHHCQEVPSLQLAQWDIPLTAIVTDRELISVTE</sequence>
<protein>
    <recommendedName>
        <fullName evidence="5">5-formyltetrahydrofolate cyclo-ligase</fullName>
        <ecNumber evidence="5">6.3.3.2</ecNumber>
    </recommendedName>
</protein>
<keyword evidence="5" id="KW-0479">Metal-binding</keyword>
<keyword evidence="6" id="KW-0436">Ligase</keyword>
<dbReference type="GO" id="GO:0046872">
    <property type="term" value="F:metal ion binding"/>
    <property type="evidence" value="ECO:0007669"/>
    <property type="project" value="UniProtKB-KW"/>
</dbReference>
<dbReference type="AlphaFoldDB" id="A0Y9S2"/>
<dbReference type="PANTHER" id="PTHR23407:SF1">
    <property type="entry name" value="5-FORMYLTETRAHYDROFOLATE CYCLO-LIGASE"/>
    <property type="match status" value="1"/>
</dbReference>
<dbReference type="eggNOG" id="COG0212">
    <property type="taxonomic scope" value="Bacteria"/>
</dbReference>
<dbReference type="PIRSF" id="PIRSF006806">
    <property type="entry name" value="FTHF_cligase"/>
    <property type="match status" value="1"/>
</dbReference>
<keyword evidence="3 4" id="KW-0067">ATP-binding</keyword>
<comment type="similarity">
    <text evidence="1 5">Belongs to the 5-formyltetrahydrofolate cyclo-ligase family.</text>
</comment>
<dbReference type="NCBIfam" id="TIGR02727">
    <property type="entry name" value="MTHFS_bact"/>
    <property type="match status" value="1"/>
</dbReference>
<evidence type="ECO:0000256" key="3">
    <source>
        <dbReference type="ARBA" id="ARBA00022840"/>
    </source>
</evidence>
<accession>A0Y9S2</accession>
<comment type="caution">
    <text evidence="6">The sequence shown here is derived from an EMBL/GenBank/DDBJ whole genome shotgun (WGS) entry which is preliminary data.</text>
</comment>
<dbReference type="GO" id="GO:0035999">
    <property type="term" value="P:tetrahydrofolate interconversion"/>
    <property type="evidence" value="ECO:0007669"/>
    <property type="project" value="TreeGrafter"/>
</dbReference>
<dbReference type="EC" id="6.3.3.2" evidence="5"/>
<evidence type="ECO:0000313" key="6">
    <source>
        <dbReference type="EMBL" id="EAW32876.1"/>
    </source>
</evidence>
<evidence type="ECO:0000256" key="1">
    <source>
        <dbReference type="ARBA" id="ARBA00010638"/>
    </source>
</evidence>
<evidence type="ECO:0000256" key="5">
    <source>
        <dbReference type="RuleBase" id="RU361279"/>
    </source>
</evidence>
<feature type="binding site" evidence="4">
    <location>
        <position position="58"/>
    </location>
    <ligand>
        <name>substrate</name>
    </ligand>
</feature>
<keyword evidence="5" id="KW-0460">Magnesium</keyword>
<reference evidence="6 7" key="1">
    <citation type="journal article" date="2010" name="J. Bacteriol.">
        <title>Genome sequence of the oligotrophic marine Gammaproteobacterium HTCC2143, isolated from the Oregon Coast.</title>
        <authorList>
            <person name="Oh H.M."/>
            <person name="Kang I."/>
            <person name="Ferriera S."/>
            <person name="Giovannoni S.J."/>
            <person name="Cho J.C."/>
        </authorList>
    </citation>
    <scope>NUCLEOTIDE SEQUENCE [LARGE SCALE GENOMIC DNA]</scope>
    <source>
        <strain evidence="6 7">HTCC2143</strain>
    </source>
</reference>
<dbReference type="InterPro" id="IPR037171">
    <property type="entry name" value="NagB/RpiA_transferase-like"/>
</dbReference>
<organism evidence="6 7">
    <name type="scientific">marine gamma proteobacterium HTCC2143</name>
    <dbReference type="NCBI Taxonomy" id="247633"/>
    <lineage>
        <taxon>Bacteria</taxon>
        <taxon>Pseudomonadati</taxon>
        <taxon>Pseudomonadota</taxon>
        <taxon>Gammaproteobacteria</taxon>
        <taxon>Cellvibrionales</taxon>
        <taxon>Spongiibacteraceae</taxon>
        <taxon>BD1-7 clade</taxon>
    </lineage>
</organism>
<keyword evidence="7" id="KW-1185">Reference proteome</keyword>